<feature type="compositionally biased region" description="Polar residues" evidence="1">
    <location>
        <begin position="74"/>
        <end position="117"/>
    </location>
</feature>
<accession>A0A951Q5E3</accession>
<dbReference type="EMBL" id="JAHHHN010000030">
    <property type="protein sequence ID" value="MBW4565063.1"/>
    <property type="molecule type" value="Genomic_DNA"/>
</dbReference>
<organism evidence="2 3">
    <name type="scientific">Mojavia pulchra JT2-VF2</name>
    <dbReference type="NCBI Taxonomy" id="287848"/>
    <lineage>
        <taxon>Bacteria</taxon>
        <taxon>Bacillati</taxon>
        <taxon>Cyanobacteriota</taxon>
        <taxon>Cyanophyceae</taxon>
        <taxon>Nostocales</taxon>
        <taxon>Nostocaceae</taxon>
    </lineage>
</organism>
<dbReference type="Proteomes" id="UP000715781">
    <property type="component" value="Unassembled WGS sequence"/>
</dbReference>
<evidence type="ECO:0000313" key="3">
    <source>
        <dbReference type="Proteomes" id="UP000715781"/>
    </source>
</evidence>
<gene>
    <name evidence="2" type="ORF">KME32_29005</name>
</gene>
<reference evidence="2" key="1">
    <citation type="submission" date="2021-05" db="EMBL/GenBank/DDBJ databases">
        <authorList>
            <person name="Pietrasiak N."/>
            <person name="Ward R."/>
            <person name="Stajich J.E."/>
            <person name="Kurbessoian T."/>
        </authorList>
    </citation>
    <scope>NUCLEOTIDE SEQUENCE</scope>
    <source>
        <strain evidence="2">JT2-VF2</strain>
    </source>
</reference>
<evidence type="ECO:0000313" key="2">
    <source>
        <dbReference type="EMBL" id="MBW4565063.1"/>
    </source>
</evidence>
<feature type="region of interest" description="Disordered" evidence="1">
    <location>
        <begin position="72"/>
        <end position="117"/>
    </location>
</feature>
<protein>
    <submittedName>
        <fullName evidence="2">Uncharacterized protein</fullName>
    </submittedName>
</protein>
<name>A0A951Q5E3_9NOST</name>
<sequence>MLNNIYQFCSSRQLRIPFMGLVLALGLVGEQTKPVLSNQIEDLPKSQVQITNYQNSLDISLLSRLREVQEHRSQIQTTSEPSYSKTLPKNSKKVAQTTAMVTGSQKSATQSRTAPITNLPKQDGVYLYGQSPTPNQIGQGYLVFEKRQGVVKGALYMPSSEFSCFEGTLDRSGELAMTVNGSPGEASSNQIATANNIPSVNEDEPTSYAYSVALQDYHQLNSMTANDRRILQMCNQSSATGYRKLVK</sequence>
<reference evidence="2" key="2">
    <citation type="journal article" date="2022" name="Microbiol. Resour. Announc.">
        <title>Metagenome Sequencing to Explore Phylogenomics of Terrestrial Cyanobacteria.</title>
        <authorList>
            <person name="Ward R.D."/>
            <person name="Stajich J.E."/>
            <person name="Johansen J.R."/>
            <person name="Huntemann M."/>
            <person name="Clum A."/>
            <person name="Foster B."/>
            <person name="Foster B."/>
            <person name="Roux S."/>
            <person name="Palaniappan K."/>
            <person name="Varghese N."/>
            <person name="Mukherjee S."/>
            <person name="Reddy T.B.K."/>
            <person name="Daum C."/>
            <person name="Copeland A."/>
            <person name="Chen I.A."/>
            <person name="Ivanova N.N."/>
            <person name="Kyrpides N.C."/>
            <person name="Shapiro N."/>
            <person name="Eloe-Fadrosh E.A."/>
            <person name="Pietrasiak N."/>
        </authorList>
    </citation>
    <scope>NUCLEOTIDE SEQUENCE</scope>
    <source>
        <strain evidence="2">JT2-VF2</strain>
    </source>
</reference>
<proteinExistence type="predicted"/>
<dbReference type="AlphaFoldDB" id="A0A951Q5E3"/>
<evidence type="ECO:0000256" key="1">
    <source>
        <dbReference type="SAM" id="MobiDB-lite"/>
    </source>
</evidence>
<comment type="caution">
    <text evidence="2">The sequence shown here is derived from an EMBL/GenBank/DDBJ whole genome shotgun (WGS) entry which is preliminary data.</text>
</comment>